<comment type="caution">
    <text evidence="2">The sequence shown here is derived from an EMBL/GenBank/DDBJ whole genome shotgun (WGS) entry which is preliminary data.</text>
</comment>
<dbReference type="AlphaFoldDB" id="A0A4Z2JC27"/>
<feature type="region of interest" description="Disordered" evidence="1">
    <location>
        <begin position="1"/>
        <end position="22"/>
    </location>
</feature>
<evidence type="ECO:0000313" key="3">
    <source>
        <dbReference type="Proteomes" id="UP000314294"/>
    </source>
</evidence>
<evidence type="ECO:0000313" key="2">
    <source>
        <dbReference type="EMBL" id="TNN87188.1"/>
    </source>
</evidence>
<accession>A0A4Z2JC27</accession>
<sequence>MAAGRSPYSTQRALHTESTAHREHRGVVPAEARLLSYSITSIRNTQLLGFEVRSEGSDYRAELIVKAKWGFTTSGVVLIDELGSLGEERSATLEAVLCRGPYIFSSWQPGRYGVGVRVGGVKAVVGAYAFGESAKVQD</sequence>
<keyword evidence="3" id="KW-1185">Reference proteome</keyword>
<reference evidence="2 3" key="1">
    <citation type="submission" date="2019-03" db="EMBL/GenBank/DDBJ databases">
        <title>First draft genome of Liparis tanakae, snailfish: a comprehensive survey of snailfish specific genes.</title>
        <authorList>
            <person name="Kim W."/>
            <person name="Song I."/>
            <person name="Jeong J.-H."/>
            <person name="Kim D."/>
            <person name="Kim S."/>
            <person name="Ryu S."/>
            <person name="Song J.Y."/>
            <person name="Lee S.K."/>
        </authorList>
    </citation>
    <scope>NUCLEOTIDE SEQUENCE [LARGE SCALE GENOMIC DNA]</scope>
    <source>
        <tissue evidence="2">Muscle</tissue>
    </source>
</reference>
<dbReference type="Proteomes" id="UP000314294">
    <property type="component" value="Unassembled WGS sequence"/>
</dbReference>
<protein>
    <submittedName>
        <fullName evidence="2">Uncharacterized protein</fullName>
    </submittedName>
</protein>
<dbReference type="EMBL" id="SRLO01000011">
    <property type="protein sequence ID" value="TNN87188.1"/>
    <property type="molecule type" value="Genomic_DNA"/>
</dbReference>
<evidence type="ECO:0000256" key="1">
    <source>
        <dbReference type="SAM" id="MobiDB-lite"/>
    </source>
</evidence>
<proteinExistence type="predicted"/>
<organism evidence="2 3">
    <name type="scientific">Liparis tanakae</name>
    <name type="common">Tanaka's snailfish</name>
    <dbReference type="NCBI Taxonomy" id="230148"/>
    <lineage>
        <taxon>Eukaryota</taxon>
        <taxon>Metazoa</taxon>
        <taxon>Chordata</taxon>
        <taxon>Craniata</taxon>
        <taxon>Vertebrata</taxon>
        <taxon>Euteleostomi</taxon>
        <taxon>Actinopterygii</taxon>
        <taxon>Neopterygii</taxon>
        <taxon>Teleostei</taxon>
        <taxon>Neoteleostei</taxon>
        <taxon>Acanthomorphata</taxon>
        <taxon>Eupercaria</taxon>
        <taxon>Perciformes</taxon>
        <taxon>Cottioidei</taxon>
        <taxon>Cottales</taxon>
        <taxon>Liparidae</taxon>
        <taxon>Liparis</taxon>
    </lineage>
</organism>
<name>A0A4Z2JC27_9TELE</name>
<gene>
    <name evidence="2" type="ORF">EYF80_002390</name>
</gene>